<dbReference type="Pfam" id="PF00126">
    <property type="entry name" value="HTH_1"/>
    <property type="match status" value="1"/>
</dbReference>
<dbReference type="PANTHER" id="PTHR30346:SF29">
    <property type="entry name" value="LYSR SUBSTRATE-BINDING"/>
    <property type="match status" value="1"/>
</dbReference>
<name>A0ABP9MSY1_9MICO</name>
<evidence type="ECO:0000259" key="5">
    <source>
        <dbReference type="PROSITE" id="PS50931"/>
    </source>
</evidence>
<protein>
    <submittedName>
        <fullName evidence="6">LysR family transcriptional regulator</fullName>
    </submittedName>
</protein>
<evidence type="ECO:0000256" key="4">
    <source>
        <dbReference type="ARBA" id="ARBA00023163"/>
    </source>
</evidence>
<dbReference type="PROSITE" id="PS50931">
    <property type="entry name" value="HTH_LYSR"/>
    <property type="match status" value="1"/>
</dbReference>
<keyword evidence="4" id="KW-0804">Transcription</keyword>
<dbReference type="Pfam" id="PF03466">
    <property type="entry name" value="LysR_substrate"/>
    <property type="match status" value="1"/>
</dbReference>
<dbReference type="PANTHER" id="PTHR30346">
    <property type="entry name" value="TRANSCRIPTIONAL DUAL REGULATOR HCAR-RELATED"/>
    <property type="match status" value="1"/>
</dbReference>
<dbReference type="Gene3D" id="3.40.190.10">
    <property type="entry name" value="Periplasmic binding protein-like II"/>
    <property type="match status" value="2"/>
</dbReference>
<evidence type="ECO:0000313" key="6">
    <source>
        <dbReference type="EMBL" id="GAA5100092.1"/>
    </source>
</evidence>
<keyword evidence="7" id="KW-1185">Reference proteome</keyword>
<keyword evidence="3" id="KW-0238">DNA-binding</keyword>
<keyword evidence="2" id="KW-0805">Transcription regulation</keyword>
<dbReference type="SUPFAM" id="SSF46785">
    <property type="entry name" value="Winged helix' DNA-binding domain"/>
    <property type="match status" value="1"/>
</dbReference>
<dbReference type="InterPro" id="IPR036388">
    <property type="entry name" value="WH-like_DNA-bd_sf"/>
</dbReference>
<dbReference type="Proteomes" id="UP001501407">
    <property type="component" value="Unassembled WGS sequence"/>
</dbReference>
<dbReference type="InterPro" id="IPR000847">
    <property type="entry name" value="LysR_HTH_N"/>
</dbReference>
<sequence length="334" mass="34849">MTDVFEDDPGFDARELRVVKAVADAGSITGAALTLGYSQPAVSQQLKRLEQRLGIAIVERVGRSVRLTDAGRILARHAPAVTTALDAAAGELAELRGLRAARVRLVAFPSASPTIVPRLLADLAQRHPGISLTYVEAEPPEAVEAVREDRTDIALTFSYPGDRDDPHGSSARGLSVHTVGADELLAVLPTGHPAAGPAALDVGMLADEDWIAGCPRCRGHLLELCDRAGFSPRIAFETDNFVAVEGLVAQGIGVATLPRMAVESFPLLPGVAIVPLPAGEQRRIHTVTARGADRVPAVRATLDALGRLIERGADEHASAASARPAAPTGAAAAD</sequence>
<evidence type="ECO:0000256" key="2">
    <source>
        <dbReference type="ARBA" id="ARBA00023015"/>
    </source>
</evidence>
<evidence type="ECO:0000313" key="7">
    <source>
        <dbReference type="Proteomes" id="UP001501407"/>
    </source>
</evidence>
<dbReference type="CDD" id="cd08423">
    <property type="entry name" value="PBP2_LTTR_like_6"/>
    <property type="match status" value="1"/>
</dbReference>
<dbReference type="InterPro" id="IPR005119">
    <property type="entry name" value="LysR_subst-bd"/>
</dbReference>
<proteinExistence type="inferred from homology"/>
<feature type="domain" description="HTH lysR-type" evidence="5">
    <location>
        <begin position="11"/>
        <end position="68"/>
    </location>
</feature>
<evidence type="ECO:0000256" key="1">
    <source>
        <dbReference type="ARBA" id="ARBA00009437"/>
    </source>
</evidence>
<organism evidence="6 7">
    <name type="scientific">Microbacterium yannicii</name>
    <dbReference type="NCBI Taxonomy" id="671622"/>
    <lineage>
        <taxon>Bacteria</taxon>
        <taxon>Bacillati</taxon>
        <taxon>Actinomycetota</taxon>
        <taxon>Actinomycetes</taxon>
        <taxon>Micrococcales</taxon>
        <taxon>Microbacteriaceae</taxon>
        <taxon>Microbacterium</taxon>
    </lineage>
</organism>
<dbReference type="InterPro" id="IPR036390">
    <property type="entry name" value="WH_DNA-bd_sf"/>
</dbReference>
<dbReference type="SUPFAM" id="SSF53850">
    <property type="entry name" value="Periplasmic binding protein-like II"/>
    <property type="match status" value="1"/>
</dbReference>
<dbReference type="PRINTS" id="PR00039">
    <property type="entry name" value="HTHLYSR"/>
</dbReference>
<comment type="similarity">
    <text evidence="1">Belongs to the LysR transcriptional regulatory family.</text>
</comment>
<evidence type="ECO:0000256" key="3">
    <source>
        <dbReference type="ARBA" id="ARBA00023125"/>
    </source>
</evidence>
<comment type="caution">
    <text evidence="6">The sequence shown here is derived from an EMBL/GenBank/DDBJ whole genome shotgun (WGS) entry which is preliminary data.</text>
</comment>
<gene>
    <name evidence="6" type="ORF">GCM10025760_36990</name>
</gene>
<dbReference type="EMBL" id="BAABKZ010000005">
    <property type="protein sequence ID" value="GAA5100092.1"/>
    <property type="molecule type" value="Genomic_DNA"/>
</dbReference>
<reference evidence="7" key="1">
    <citation type="journal article" date="2019" name="Int. J. Syst. Evol. Microbiol.">
        <title>The Global Catalogue of Microorganisms (GCM) 10K type strain sequencing project: providing services to taxonomists for standard genome sequencing and annotation.</title>
        <authorList>
            <consortium name="The Broad Institute Genomics Platform"/>
            <consortium name="The Broad Institute Genome Sequencing Center for Infectious Disease"/>
            <person name="Wu L."/>
            <person name="Ma J."/>
        </authorList>
    </citation>
    <scope>NUCLEOTIDE SEQUENCE [LARGE SCALE GENOMIC DNA]</scope>
    <source>
        <strain evidence="7">JCM 18959</strain>
    </source>
</reference>
<dbReference type="Gene3D" id="1.10.10.10">
    <property type="entry name" value="Winged helix-like DNA-binding domain superfamily/Winged helix DNA-binding domain"/>
    <property type="match status" value="1"/>
</dbReference>
<accession>A0ABP9MSY1</accession>
<dbReference type="RefSeq" id="WP_241742180.1">
    <property type="nucleotide sequence ID" value="NZ_BAABKZ010000005.1"/>
</dbReference>